<proteinExistence type="predicted"/>
<dbReference type="EMBL" id="PTIX01000003">
    <property type="protein sequence ID" value="PPK69610.1"/>
    <property type="molecule type" value="Genomic_DNA"/>
</dbReference>
<comment type="caution">
    <text evidence="1">The sequence shown here is derived from an EMBL/GenBank/DDBJ whole genome shotgun (WGS) entry which is preliminary data.</text>
</comment>
<dbReference type="OrthoDB" id="4377297at2"/>
<dbReference type="AlphaFoldDB" id="A0A2S6GWQ6"/>
<evidence type="ECO:0000313" key="2">
    <source>
        <dbReference type="Proteomes" id="UP000239203"/>
    </source>
</evidence>
<protein>
    <submittedName>
        <fullName evidence="1">Uncharacterized protein</fullName>
    </submittedName>
</protein>
<keyword evidence="2" id="KW-1185">Reference proteome</keyword>
<sequence length="304" mass="30631">MSDHDRATRWAAAFGAQPGESPGPNGSDPAGRWLAAVALGGQGRYAAATALLEPVISGALRADPATVALAASTLASHRRQLGGHAAARRLDGAGLRALAEAGALTGGAGPLDHRGALGEEGADLAAARSDVLLGLAADAVGLGRPGEARRLFGIESAWVDAGWRARIRRGWVAAEIALAAGDPAAAVDPAEAAAEAAEGCGSVRHRAKSALVLGAVRAATGDPAAAHRLITGCLRESVEHGLLPLRWAGALVLADLAPGVAAEHRSRAERVLHCVLRHSDPAGRALALASPWLPTSGFGLGPNR</sequence>
<name>A0A2S6GWQ6_9PSEU</name>
<organism evidence="1 2">
    <name type="scientific">Actinokineospora auranticolor</name>
    <dbReference type="NCBI Taxonomy" id="155976"/>
    <lineage>
        <taxon>Bacteria</taxon>
        <taxon>Bacillati</taxon>
        <taxon>Actinomycetota</taxon>
        <taxon>Actinomycetes</taxon>
        <taxon>Pseudonocardiales</taxon>
        <taxon>Pseudonocardiaceae</taxon>
        <taxon>Actinokineospora</taxon>
    </lineage>
</organism>
<dbReference type="Proteomes" id="UP000239203">
    <property type="component" value="Unassembled WGS sequence"/>
</dbReference>
<dbReference type="RefSeq" id="WP_104478311.1">
    <property type="nucleotide sequence ID" value="NZ_CP154825.1"/>
</dbReference>
<accession>A0A2S6GWQ6</accession>
<reference evidence="1 2" key="1">
    <citation type="submission" date="2018-02" db="EMBL/GenBank/DDBJ databases">
        <title>Genomic Encyclopedia of Archaeal and Bacterial Type Strains, Phase II (KMG-II): from individual species to whole genera.</title>
        <authorList>
            <person name="Goeker M."/>
        </authorList>
    </citation>
    <scope>NUCLEOTIDE SEQUENCE [LARGE SCALE GENOMIC DNA]</scope>
    <source>
        <strain evidence="1 2">YU 961-1</strain>
    </source>
</reference>
<gene>
    <name evidence="1" type="ORF">CLV40_103220</name>
</gene>
<evidence type="ECO:0000313" key="1">
    <source>
        <dbReference type="EMBL" id="PPK69610.1"/>
    </source>
</evidence>